<feature type="region of interest" description="Disordered" evidence="1">
    <location>
        <begin position="48"/>
        <end position="70"/>
    </location>
</feature>
<evidence type="ECO:0000256" key="1">
    <source>
        <dbReference type="SAM" id="MobiDB-lite"/>
    </source>
</evidence>
<protein>
    <recommendedName>
        <fullName evidence="4">Sigma-70 family RNA polymerase sigma factor</fullName>
    </recommendedName>
</protein>
<dbReference type="InterPro" id="IPR014284">
    <property type="entry name" value="RNA_pol_sigma-70_dom"/>
</dbReference>
<name>A0ABV0EMK6_9ENTE</name>
<dbReference type="EMBL" id="JAFREL020000001">
    <property type="protein sequence ID" value="MEO1769190.1"/>
    <property type="molecule type" value="Genomic_DNA"/>
</dbReference>
<dbReference type="InterPro" id="IPR013324">
    <property type="entry name" value="RNA_pol_sigma_r3/r4-like"/>
</dbReference>
<dbReference type="NCBIfam" id="TIGR02937">
    <property type="entry name" value="sigma70-ECF"/>
    <property type="match status" value="1"/>
</dbReference>
<dbReference type="Proteomes" id="UP000664357">
    <property type="component" value="Unassembled WGS sequence"/>
</dbReference>
<sequence length="147" mass="17338">MTNKKKINSKILDGLEDKEYWEQILKELDRDLANAERRDRYHNTLHIDYAGGETDPLSPKNYTSISNENNSPEQILIRREQSEFLYDLLEHLDEEDRIIIIGSYSELKTLKQLGSELKISPVAVRKRKLKILKEMQQKFLELYESAI</sequence>
<keyword evidence="3" id="KW-1185">Reference proteome</keyword>
<accession>A0ABV0EMK6</accession>
<evidence type="ECO:0008006" key="4">
    <source>
        <dbReference type="Google" id="ProtNLM"/>
    </source>
</evidence>
<dbReference type="SUPFAM" id="SSF88659">
    <property type="entry name" value="Sigma3 and sigma4 domains of RNA polymerase sigma factors"/>
    <property type="match status" value="1"/>
</dbReference>
<evidence type="ECO:0000313" key="3">
    <source>
        <dbReference type="Proteomes" id="UP000664357"/>
    </source>
</evidence>
<comment type="caution">
    <text evidence="2">The sequence shown here is derived from an EMBL/GenBank/DDBJ whole genome shotgun (WGS) entry which is preliminary data.</text>
</comment>
<reference evidence="2 3" key="2">
    <citation type="submission" date="2024-02" db="EMBL/GenBank/DDBJ databases">
        <title>The Genome Sequence of Enterococcus sp. DIV0159.</title>
        <authorList>
            <person name="Earl A."/>
            <person name="Manson A."/>
            <person name="Gilmore M."/>
            <person name="Sanders J."/>
            <person name="Shea T."/>
            <person name="Howe W."/>
            <person name="Livny J."/>
            <person name="Cuomo C."/>
            <person name="Neafsey D."/>
            <person name="Birren B."/>
        </authorList>
    </citation>
    <scope>NUCLEOTIDE SEQUENCE [LARGE SCALE GENOMIC DNA]</scope>
    <source>
        <strain evidence="2 3">665A</strain>
    </source>
</reference>
<evidence type="ECO:0000313" key="2">
    <source>
        <dbReference type="EMBL" id="MEO1769190.1"/>
    </source>
</evidence>
<reference evidence="2 3" key="1">
    <citation type="submission" date="2021-03" db="EMBL/GenBank/DDBJ databases">
        <authorList>
            <person name="Gilmore M.S."/>
            <person name="Schwartzman J."/>
            <person name="Van Tyne D."/>
            <person name="Martin M."/>
            <person name="Earl A.M."/>
            <person name="Manson A.L."/>
            <person name="Straub T."/>
            <person name="Salamzade R."/>
            <person name="Saavedra J."/>
            <person name="Lebreton F."/>
            <person name="Prichula J."/>
            <person name="Schaufler K."/>
            <person name="Gaca A."/>
            <person name="Sgardioli B."/>
            <person name="Wagenaar J."/>
            <person name="Strong T."/>
        </authorList>
    </citation>
    <scope>NUCLEOTIDE SEQUENCE [LARGE SCALE GENOMIC DNA]</scope>
    <source>
        <strain evidence="2 3">665A</strain>
    </source>
</reference>
<organism evidence="2 3">
    <name type="scientific">Candidatus Enterococcus ferrettii</name>
    <dbReference type="NCBI Taxonomy" id="2815324"/>
    <lineage>
        <taxon>Bacteria</taxon>
        <taxon>Bacillati</taxon>
        <taxon>Bacillota</taxon>
        <taxon>Bacilli</taxon>
        <taxon>Lactobacillales</taxon>
        <taxon>Enterococcaceae</taxon>
        <taxon>Enterococcus</taxon>
    </lineage>
</organism>
<dbReference type="Gene3D" id="1.20.140.160">
    <property type="match status" value="1"/>
</dbReference>
<proteinExistence type="predicted"/>
<feature type="compositionally biased region" description="Polar residues" evidence="1">
    <location>
        <begin position="60"/>
        <end position="70"/>
    </location>
</feature>
<dbReference type="RefSeq" id="WP_207705023.1">
    <property type="nucleotide sequence ID" value="NZ_JAFREL020000001.1"/>
</dbReference>
<gene>
    <name evidence="2" type="ORF">JZO67_001141</name>
</gene>